<dbReference type="EMBL" id="AGRJ01000110">
    <property type="protein sequence ID" value="EHO52265.1"/>
    <property type="molecule type" value="Genomic_DNA"/>
</dbReference>
<accession>H1LF26</accession>
<dbReference type="Proteomes" id="UP000005025">
    <property type="component" value="Unassembled WGS sequence"/>
</dbReference>
<reference evidence="2 3" key="1">
    <citation type="submission" date="2011-09" db="EMBL/GenBank/DDBJ databases">
        <authorList>
            <person name="Weinstock G."/>
            <person name="Sodergren E."/>
            <person name="Clifton S."/>
            <person name="Fulton L."/>
            <person name="Fulton B."/>
            <person name="Courtney L."/>
            <person name="Fronick C."/>
            <person name="Harrison M."/>
            <person name="Strong C."/>
            <person name="Farmer C."/>
            <person name="Delahaunty K."/>
            <person name="Markovic C."/>
            <person name="Hall O."/>
            <person name="Minx P."/>
            <person name="Tomlinson C."/>
            <person name="Mitreva M."/>
            <person name="Hou S."/>
            <person name="Chen J."/>
            <person name="Wollam A."/>
            <person name="Pepin K.H."/>
            <person name="Johnson M."/>
            <person name="Bhonagiri V."/>
            <person name="Zhang X."/>
            <person name="Suruliraj S."/>
            <person name="Warren W."/>
            <person name="Chinwalla A."/>
            <person name="Mardis E.R."/>
            <person name="Wilson R.K."/>
        </authorList>
    </citation>
    <scope>NUCLEOTIDE SEQUENCE [LARGE SCALE GENOMIC DNA]</scope>
    <source>
        <strain evidence="2 3">F0435</strain>
    </source>
</reference>
<evidence type="ECO:0000256" key="1">
    <source>
        <dbReference type="SAM" id="Coils"/>
    </source>
</evidence>
<feature type="coiled-coil region" evidence="1">
    <location>
        <begin position="65"/>
        <end position="99"/>
    </location>
</feature>
<dbReference type="HOGENOM" id="CLU_723185_0_0_9"/>
<dbReference type="RefSeq" id="WP_008856377.1">
    <property type="nucleotide sequence ID" value="NZ_JH591026.1"/>
</dbReference>
<dbReference type="STRING" id="797516.HMPREF9104_01202"/>
<evidence type="ECO:0008006" key="4">
    <source>
        <dbReference type="Google" id="ProtNLM"/>
    </source>
</evidence>
<keyword evidence="1" id="KW-0175">Coiled coil</keyword>
<dbReference type="PATRIC" id="fig|797516.3.peg.1077"/>
<evidence type="ECO:0000313" key="3">
    <source>
        <dbReference type="Proteomes" id="UP000005025"/>
    </source>
</evidence>
<gene>
    <name evidence="2" type="ORF">HMPREF9104_01202</name>
</gene>
<dbReference type="Pfam" id="PF04283">
    <property type="entry name" value="CheF-arch"/>
    <property type="match status" value="1"/>
</dbReference>
<name>H1LF26_9LACO</name>
<dbReference type="GO" id="GO:0006935">
    <property type="term" value="P:chemotaxis"/>
    <property type="evidence" value="ECO:0007669"/>
    <property type="project" value="InterPro"/>
</dbReference>
<evidence type="ECO:0000313" key="2">
    <source>
        <dbReference type="EMBL" id="EHO52265.1"/>
    </source>
</evidence>
<dbReference type="OrthoDB" id="9813413at2"/>
<organism evidence="2 3">
    <name type="scientific">Lentilactobacillus kisonensis F0435</name>
    <dbReference type="NCBI Taxonomy" id="797516"/>
    <lineage>
        <taxon>Bacteria</taxon>
        <taxon>Bacillati</taxon>
        <taxon>Bacillota</taxon>
        <taxon>Bacilli</taxon>
        <taxon>Lactobacillales</taxon>
        <taxon>Lactobacillaceae</taxon>
        <taxon>Lentilactobacillus</taxon>
    </lineage>
</organism>
<comment type="caution">
    <text evidence="2">The sequence shown here is derived from an EMBL/GenBank/DDBJ whole genome shotgun (WGS) entry which is preliminary data.</text>
</comment>
<dbReference type="AlphaFoldDB" id="H1LF26"/>
<proteinExistence type="predicted"/>
<dbReference type="InterPro" id="IPR007381">
    <property type="entry name" value="CheF1/F2"/>
</dbReference>
<protein>
    <recommendedName>
        <fullName evidence="4">DUF4428 domain-containing protein</fullName>
    </recommendedName>
</protein>
<sequence>MKKCPIDGRTLLVFNEVKIKDGLICTHCRNEIGLASSDNDYYQICQSLTVAKVQNLIANNSTLDLQKIHKEKEEKQQAKIAAQEEKQRLADQRQREKLNWLKIGDLTEIAHGTNKVILHKNEYVFYEVTGDVPWYEERIHTERSGYSGMGVSFRVAKGIYIHSGRSYPRTKKYTQNEIVHSGEILLTNKRLLLAGSNDSAQINLSSIVNVTPYTDGITIQKSRGKDVTLGDFDGEELAILLTRLVSKDLYAHSSYENPNNTPSKASIDNLVQNLSKDFIVRKNEQQHVLDIVVELDISELKSIYLYTYEKYNDTIEAITNNACDAVQSFENNANITGYIIKFYADKDFKNLTFQFRDGQMEYSLFTDLKFINYLNDIDNKTD</sequence>